<dbReference type="PANTHER" id="PTHR33877">
    <property type="entry name" value="SLL1193 PROTEIN"/>
    <property type="match status" value="1"/>
</dbReference>
<keyword evidence="3" id="KW-1185">Reference proteome</keyword>
<dbReference type="Proteomes" id="UP001199525">
    <property type="component" value="Unassembled WGS sequence"/>
</dbReference>
<protein>
    <submittedName>
        <fullName evidence="2">HNH endonuclease</fullName>
    </submittedName>
</protein>
<accession>A0ABS8IL88</accession>
<dbReference type="GO" id="GO:0004519">
    <property type="term" value="F:endonuclease activity"/>
    <property type="evidence" value="ECO:0007669"/>
    <property type="project" value="UniProtKB-KW"/>
</dbReference>
<dbReference type="CDD" id="cd00085">
    <property type="entry name" value="HNHc"/>
    <property type="match status" value="1"/>
</dbReference>
<dbReference type="SMART" id="SM00507">
    <property type="entry name" value="HNHc"/>
    <property type="match status" value="1"/>
</dbReference>
<dbReference type="Pfam" id="PF01844">
    <property type="entry name" value="HNH"/>
    <property type="match status" value="1"/>
</dbReference>
<proteinExistence type="predicted"/>
<gene>
    <name evidence="2" type="ORF">LC586_36875</name>
</gene>
<keyword evidence="2" id="KW-0378">Hydrolase</keyword>
<dbReference type="Gene3D" id="1.10.30.50">
    <property type="match status" value="1"/>
</dbReference>
<keyword evidence="2" id="KW-0255">Endonuclease</keyword>
<feature type="domain" description="HNH nuclease" evidence="1">
    <location>
        <begin position="10"/>
        <end position="65"/>
    </location>
</feature>
<reference evidence="2 3" key="1">
    <citation type="journal article" date="2021" name="Microorganisms">
        <title>Genome Evolution of Filamentous Cyanobacterium Nostoc Species: From Facultative Symbiosis to Free Living.</title>
        <authorList>
            <person name="Huo D."/>
            <person name="Li H."/>
            <person name="Cai F."/>
            <person name="Guo X."/>
            <person name="Qiao Z."/>
            <person name="Wang W."/>
            <person name="Yu G."/>
            <person name="Li R."/>
        </authorList>
    </citation>
    <scope>NUCLEOTIDE SEQUENCE [LARGE SCALE GENOMIC DNA]</scope>
    <source>
        <strain evidence="2 3">CHAB 5714</strain>
    </source>
</reference>
<evidence type="ECO:0000313" key="3">
    <source>
        <dbReference type="Proteomes" id="UP001199525"/>
    </source>
</evidence>
<dbReference type="InterPro" id="IPR003615">
    <property type="entry name" value="HNH_nuc"/>
</dbReference>
<keyword evidence="2" id="KW-0540">Nuclease</keyword>
<dbReference type="PANTHER" id="PTHR33877:SF1">
    <property type="entry name" value="TYPE IV METHYL-DIRECTED RESTRICTION ENZYME ECOKMCRA"/>
    <property type="match status" value="1"/>
</dbReference>
<evidence type="ECO:0000313" key="2">
    <source>
        <dbReference type="EMBL" id="MCC5604575.1"/>
    </source>
</evidence>
<evidence type="ECO:0000259" key="1">
    <source>
        <dbReference type="SMART" id="SM00507"/>
    </source>
</evidence>
<organism evidence="2 3">
    <name type="scientific">Nostoc favosum CHAB5714</name>
    <dbReference type="NCBI Taxonomy" id="2780399"/>
    <lineage>
        <taxon>Bacteria</taxon>
        <taxon>Bacillati</taxon>
        <taxon>Cyanobacteriota</taxon>
        <taxon>Cyanophyceae</taxon>
        <taxon>Nostocales</taxon>
        <taxon>Nostocaceae</taxon>
        <taxon>Nostoc</taxon>
        <taxon>Nostoc favosum</taxon>
    </lineage>
</organism>
<comment type="caution">
    <text evidence="2">The sequence shown here is derived from an EMBL/GenBank/DDBJ whole genome shotgun (WGS) entry which is preliminary data.</text>
</comment>
<dbReference type="InterPro" id="IPR002711">
    <property type="entry name" value="HNH"/>
</dbReference>
<name>A0ABS8IL88_9NOSO</name>
<sequence>MSSRSKIPESIQKQVRQRANYLCEYCHASEQWQYVQFTVDHTMPLSLGGTDFLENLALACFHCNRRKTNRLTLKKKFYCLIRDRTFGVSILSGLRMDC</sequence>
<dbReference type="InterPro" id="IPR052892">
    <property type="entry name" value="NA-targeting_endonuclease"/>
</dbReference>
<dbReference type="EMBL" id="JAIVFQ010000137">
    <property type="protein sequence ID" value="MCC5604575.1"/>
    <property type="molecule type" value="Genomic_DNA"/>
</dbReference>